<gene>
    <name evidence="1" type="ORF">JCM16418_1347</name>
</gene>
<protein>
    <submittedName>
        <fullName evidence="1">Uncharacterized protein</fullName>
    </submittedName>
</protein>
<reference evidence="1 2" key="1">
    <citation type="journal article" date="2014" name="Genome Announc.">
        <title>Draft Genome Sequence of Paenibacillus pini JCM 16418T, Isolated from the Rhizosphere of Pine Tree.</title>
        <authorList>
            <person name="Yuki M."/>
            <person name="Oshima K."/>
            <person name="Suda W."/>
            <person name="Oshida Y."/>
            <person name="Kitamura K."/>
            <person name="Iida Y."/>
            <person name="Hattori M."/>
            <person name="Ohkuma M."/>
        </authorList>
    </citation>
    <scope>NUCLEOTIDE SEQUENCE [LARGE SCALE GENOMIC DNA]</scope>
    <source>
        <strain evidence="1 2">JCM 16418</strain>
    </source>
</reference>
<dbReference type="AlphaFoldDB" id="W7YRR9"/>
<accession>W7YRR9</accession>
<name>W7YRR9_9BACL</name>
<proteinExistence type="predicted"/>
<keyword evidence="2" id="KW-1185">Reference proteome</keyword>
<dbReference type="EMBL" id="BAVZ01000003">
    <property type="protein sequence ID" value="GAF07336.1"/>
    <property type="molecule type" value="Genomic_DNA"/>
</dbReference>
<evidence type="ECO:0000313" key="2">
    <source>
        <dbReference type="Proteomes" id="UP000019364"/>
    </source>
</evidence>
<dbReference type="Proteomes" id="UP000019364">
    <property type="component" value="Unassembled WGS sequence"/>
</dbReference>
<evidence type="ECO:0000313" key="1">
    <source>
        <dbReference type="EMBL" id="GAF07336.1"/>
    </source>
</evidence>
<organism evidence="1 2">
    <name type="scientific">Paenibacillus pini JCM 16418</name>
    <dbReference type="NCBI Taxonomy" id="1236976"/>
    <lineage>
        <taxon>Bacteria</taxon>
        <taxon>Bacillati</taxon>
        <taxon>Bacillota</taxon>
        <taxon>Bacilli</taxon>
        <taxon>Bacillales</taxon>
        <taxon>Paenibacillaceae</taxon>
        <taxon>Paenibacillus</taxon>
    </lineage>
</organism>
<comment type="caution">
    <text evidence="1">The sequence shown here is derived from an EMBL/GenBank/DDBJ whole genome shotgun (WGS) entry which is preliminary data.</text>
</comment>
<sequence>MYVSDMDGNYFIKKFKMVPQYSLDKYNASEKKLLLQNIGYNDWKPLTSPLLNILSPAR</sequence>